<dbReference type="EMBL" id="JACGWJ010000007">
    <property type="protein sequence ID" value="KAL0409813.1"/>
    <property type="molecule type" value="Genomic_DNA"/>
</dbReference>
<proteinExistence type="predicted"/>
<dbReference type="InterPro" id="IPR005162">
    <property type="entry name" value="Retrotrans_gag_dom"/>
</dbReference>
<dbReference type="PANTHER" id="PTHR33067:SF9">
    <property type="entry name" value="RNA-DIRECTED DNA POLYMERASE"/>
    <property type="match status" value="1"/>
</dbReference>
<dbReference type="PROSITE" id="PS50158">
    <property type="entry name" value="ZF_CCHC"/>
    <property type="match status" value="1"/>
</dbReference>
<dbReference type="InterPro" id="IPR021109">
    <property type="entry name" value="Peptidase_aspartic_dom_sf"/>
</dbReference>
<protein>
    <recommendedName>
        <fullName evidence="3">CCHC-type domain-containing protein</fullName>
    </recommendedName>
</protein>
<name>A0AAW2TY92_SESRA</name>
<evidence type="ECO:0000256" key="1">
    <source>
        <dbReference type="PROSITE-ProRule" id="PRU00047"/>
    </source>
</evidence>
<reference evidence="4" key="2">
    <citation type="journal article" date="2024" name="Plant">
        <title>Genomic evolution and insights into agronomic trait innovations of Sesamum species.</title>
        <authorList>
            <person name="Miao H."/>
            <person name="Wang L."/>
            <person name="Qu L."/>
            <person name="Liu H."/>
            <person name="Sun Y."/>
            <person name="Le M."/>
            <person name="Wang Q."/>
            <person name="Wei S."/>
            <person name="Zheng Y."/>
            <person name="Lin W."/>
            <person name="Duan Y."/>
            <person name="Cao H."/>
            <person name="Xiong S."/>
            <person name="Wang X."/>
            <person name="Wei L."/>
            <person name="Li C."/>
            <person name="Ma Q."/>
            <person name="Ju M."/>
            <person name="Zhao R."/>
            <person name="Li G."/>
            <person name="Mu C."/>
            <person name="Tian Q."/>
            <person name="Mei H."/>
            <person name="Zhang T."/>
            <person name="Gao T."/>
            <person name="Zhang H."/>
        </authorList>
    </citation>
    <scope>NUCLEOTIDE SEQUENCE</scope>
    <source>
        <strain evidence="4">G02</strain>
    </source>
</reference>
<evidence type="ECO:0000259" key="3">
    <source>
        <dbReference type="PROSITE" id="PS50158"/>
    </source>
</evidence>
<keyword evidence="1" id="KW-0479">Metal-binding</keyword>
<feature type="region of interest" description="Disordered" evidence="2">
    <location>
        <begin position="697"/>
        <end position="724"/>
    </location>
</feature>
<dbReference type="Gene3D" id="2.40.70.10">
    <property type="entry name" value="Acid Proteases"/>
    <property type="match status" value="1"/>
</dbReference>
<evidence type="ECO:0000256" key="2">
    <source>
        <dbReference type="SAM" id="MobiDB-lite"/>
    </source>
</evidence>
<comment type="caution">
    <text evidence="4">The sequence shown here is derived from an EMBL/GenBank/DDBJ whole genome shotgun (WGS) entry which is preliminary data.</text>
</comment>
<sequence>MEIMGVVERPMMEYSFPTADGTISSIVKPAVEANNFEIKPAIIQIIRSSVQFSGLPDEDPNKHLVNFLEICDTFRFNGVSSDAIRLRIFPFSLCDTAKDWLQSLPAGSITTWAALTQKFLAKYFPPAKTAKMLNEITSFVQLDRESLYDAWERFKSMLRKCPHHELPVWRQVQTFYNGVTLANRVTIDAAAGGTIMKKLPSEAFNIIDEIATNLYSYGQERVEKRTAGIHSIDAISALSAQMTTLTQKVDNLGAAMWNGAPIGPCGACGQMGHLSQDCKVGDQFFIHEDANFVSHGGRSTFNPHSSTYNPGWRSHPNLSWSNNQQQGPQGYHQPQQQDPQEKKNNLDDMLSKFITAVDTRFQNQDASIRNLEVQIGQLVSIVSGRKEGQLPSDTEKNSREQVNAISVRNDRAIGSEAPKEQVEEVQAKKEEESQEETEGSPLKLNLDAIPPYIPYPKRILKANLDKQFENFLEIFKKIHVNIPLIDALSQMPSSAKFLKEVLSTKGKWEGGETVKLNEECSAILQNKLPPKLKDPGSFSIPCIIGNIDFDKVLCDLGASVNLMPYSIFEKLGMHELAPSIITLQLADRSIKYPRGIAEDVLVKVGQFIIPVDFIVLDMEEDKNMPLILGRPFLATSRALIDVQKGQLTLRVNDEHVVFNVFKPMKYLHMKEHDIFAIDSINTFGTDNVHLVKCEDSKEDRIENSNEDNLQDMKEEHEEVPSFVDRTRSEVKIAKGK</sequence>
<feature type="compositionally biased region" description="Low complexity" evidence="2">
    <location>
        <begin position="324"/>
        <end position="338"/>
    </location>
</feature>
<feature type="compositionally biased region" description="Basic and acidic residues" evidence="2">
    <location>
        <begin position="710"/>
        <end position="724"/>
    </location>
</feature>
<dbReference type="InterPro" id="IPR001878">
    <property type="entry name" value="Znf_CCHC"/>
</dbReference>
<dbReference type="AlphaFoldDB" id="A0AAW2TY92"/>
<reference evidence="4" key="1">
    <citation type="submission" date="2020-06" db="EMBL/GenBank/DDBJ databases">
        <authorList>
            <person name="Li T."/>
            <person name="Hu X."/>
            <person name="Zhang T."/>
            <person name="Song X."/>
            <person name="Zhang H."/>
            <person name="Dai N."/>
            <person name="Sheng W."/>
            <person name="Hou X."/>
            <person name="Wei L."/>
        </authorList>
    </citation>
    <scope>NUCLEOTIDE SEQUENCE</scope>
    <source>
        <strain evidence="4">G02</strain>
        <tissue evidence="4">Leaf</tissue>
    </source>
</reference>
<dbReference type="Pfam" id="PF03732">
    <property type="entry name" value="Retrotrans_gag"/>
    <property type="match status" value="1"/>
</dbReference>
<keyword evidence="1" id="KW-0862">Zinc</keyword>
<keyword evidence="1" id="KW-0863">Zinc-finger</keyword>
<dbReference type="PANTHER" id="PTHR33067">
    <property type="entry name" value="RNA-DIRECTED DNA POLYMERASE-RELATED"/>
    <property type="match status" value="1"/>
</dbReference>
<feature type="region of interest" description="Disordered" evidence="2">
    <location>
        <begin position="412"/>
        <end position="440"/>
    </location>
</feature>
<evidence type="ECO:0000313" key="4">
    <source>
        <dbReference type="EMBL" id="KAL0409813.1"/>
    </source>
</evidence>
<dbReference type="GO" id="GO:0003676">
    <property type="term" value="F:nucleic acid binding"/>
    <property type="evidence" value="ECO:0007669"/>
    <property type="project" value="InterPro"/>
</dbReference>
<gene>
    <name evidence="4" type="ORF">Sradi_1915700</name>
</gene>
<organism evidence="4">
    <name type="scientific">Sesamum radiatum</name>
    <name type="common">Black benniseed</name>
    <dbReference type="NCBI Taxonomy" id="300843"/>
    <lineage>
        <taxon>Eukaryota</taxon>
        <taxon>Viridiplantae</taxon>
        <taxon>Streptophyta</taxon>
        <taxon>Embryophyta</taxon>
        <taxon>Tracheophyta</taxon>
        <taxon>Spermatophyta</taxon>
        <taxon>Magnoliopsida</taxon>
        <taxon>eudicotyledons</taxon>
        <taxon>Gunneridae</taxon>
        <taxon>Pentapetalae</taxon>
        <taxon>asterids</taxon>
        <taxon>lamiids</taxon>
        <taxon>Lamiales</taxon>
        <taxon>Pedaliaceae</taxon>
        <taxon>Sesamum</taxon>
    </lineage>
</organism>
<accession>A0AAW2TY92</accession>
<feature type="compositionally biased region" description="Basic and acidic residues" evidence="2">
    <location>
        <begin position="412"/>
        <end position="431"/>
    </location>
</feature>
<feature type="domain" description="CCHC-type" evidence="3">
    <location>
        <begin position="265"/>
        <end position="279"/>
    </location>
</feature>
<dbReference type="CDD" id="cd00303">
    <property type="entry name" value="retropepsin_like"/>
    <property type="match status" value="1"/>
</dbReference>
<feature type="region of interest" description="Disordered" evidence="2">
    <location>
        <begin position="304"/>
        <end position="343"/>
    </location>
</feature>
<dbReference type="GO" id="GO:0008270">
    <property type="term" value="F:zinc ion binding"/>
    <property type="evidence" value="ECO:0007669"/>
    <property type="project" value="UniProtKB-KW"/>
</dbReference>